<keyword evidence="3" id="KW-1185">Reference proteome</keyword>
<organism evidence="2 3">
    <name type="scientific">Iris pallida</name>
    <name type="common">Sweet iris</name>
    <dbReference type="NCBI Taxonomy" id="29817"/>
    <lineage>
        <taxon>Eukaryota</taxon>
        <taxon>Viridiplantae</taxon>
        <taxon>Streptophyta</taxon>
        <taxon>Embryophyta</taxon>
        <taxon>Tracheophyta</taxon>
        <taxon>Spermatophyta</taxon>
        <taxon>Magnoliopsida</taxon>
        <taxon>Liliopsida</taxon>
        <taxon>Asparagales</taxon>
        <taxon>Iridaceae</taxon>
        <taxon>Iridoideae</taxon>
        <taxon>Irideae</taxon>
        <taxon>Iris</taxon>
    </lineage>
</organism>
<feature type="transmembrane region" description="Helical" evidence="1">
    <location>
        <begin position="210"/>
        <end position="232"/>
    </location>
</feature>
<keyword evidence="1" id="KW-0472">Membrane</keyword>
<dbReference type="Proteomes" id="UP001140949">
    <property type="component" value="Unassembled WGS sequence"/>
</dbReference>
<sequence length="345" mass="37139">MPSLSFIYRYCTAHSLPPFPKPNQRGYHTMGEAAKVLRSSVHAFFHSYHSYTSVAALLVFPVSGLVLLSQAVIASSPQALHPISSRLHSLFLAAAFPVSRPLFSILNLMLSQTIFSSVFALPFTLTLLVLAKASVIQTASEYPRHRLLPPPFSSLLRLYSPLLLTHLFNSFLILSANAAVFSLLFLSFTAAEILGLSSSAPLLAVSSAGAVLYSIAIANTVVTCNLAVVVSAMEGCGGYPAVLRACLLIRGRVATALSLALPINLSMAAVEALFQYRVMRAYRASSGLDLSIVSEGFTIAYIHSVLVVLEIIASCLFYKSCRESSEGGAADHYRMELEPEDKCAV</sequence>
<keyword evidence="1" id="KW-0812">Transmembrane</keyword>
<feature type="transmembrane region" description="Helical" evidence="1">
    <location>
        <begin position="253"/>
        <end position="276"/>
    </location>
</feature>
<feature type="transmembrane region" description="Helical" evidence="1">
    <location>
        <begin position="114"/>
        <end position="136"/>
    </location>
</feature>
<protein>
    <recommendedName>
        <fullName evidence="4">Transmembrane protein</fullName>
    </recommendedName>
</protein>
<comment type="caution">
    <text evidence="2">The sequence shown here is derived from an EMBL/GenBank/DDBJ whole genome shotgun (WGS) entry which is preliminary data.</text>
</comment>
<dbReference type="EMBL" id="JANAVB010041818">
    <property type="protein sequence ID" value="KAJ6795436.1"/>
    <property type="molecule type" value="Genomic_DNA"/>
</dbReference>
<feature type="transmembrane region" description="Helical" evidence="1">
    <location>
        <begin position="89"/>
        <end position="108"/>
    </location>
</feature>
<dbReference type="AlphaFoldDB" id="A0AAX6DUM6"/>
<feature type="transmembrane region" description="Helical" evidence="1">
    <location>
        <begin position="296"/>
        <end position="318"/>
    </location>
</feature>
<evidence type="ECO:0008006" key="4">
    <source>
        <dbReference type="Google" id="ProtNLM"/>
    </source>
</evidence>
<reference evidence="2" key="2">
    <citation type="submission" date="2023-04" db="EMBL/GenBank/DDBJ databases">
        <authorList>
            <person name="Bruccoleri R.E."/>
            <person name="Oakeley E.J."/>
            <person name="Faust A.-M."/>
            <person name="Dessus-Babus S."/>
            <person name="Altorfer M."/>
            <person name="Burckhardt D."/>
            <person name="Oertli M."/>
            <person name="Naumann U."/>
            <person name="Petersen F."/>
            <person name="Wong J."/>
        </authorList>
    </citation>
    <scope>NUCLEOTIDE SEQUENCE</scope>
    <source>
        <strain evidence="2">GSM-AAB239-AS_SAM_17_03QT</strain>
        <tissue evidence="2">Leaf</tissue>
    </source>
</reference>
<evidence type="ECO:0000313" key="3">
    <source>
        <dbReference type="Proteomes" id="UP001140949"/>
    </source>
</evidence>
<gene>
    <name evidence="2" type="ORF">M6B38_226715</name>
</gene>
<keyword evidence="1" id="KW-1133">Transmembrane helix</keyword>
<name>A0AAX6DUM6_IRIPA</name>
<evidence type="ECO:0000256" key="1">
    <source>
        <dbReference type="SAM" id="Phobius"/>
    </source>
</evidence>
<reference evidence="2" key="1">
    <citation type="journal article" date="2023" name="GigaByte">
        <title>Genome assembly of the bearded iris, Iris pallida Lam.</title>
        <authorList>
            <person name="Bruccoleri R.E."/>
            <person name="Oakeley E.J."/>
            <person name="Faust A.M.E."/>
            <person name="Altorfer M."/>
            <person name="Dessus-Babus S."/>
            <person name="Burckhardt D."/>
            <person name="Oertli M."/>
            <person name="Naumann U."/>
            <person name="Petersen F."/>
            <person name="Wong J."/>
        </authorList>
    </citation>
    <scope>NUCLEOTIDE SEQUENCE</scope>
    <source>
        <strain evidence="2">GSM-AAB239-AS_SAM_17_03QT</strain>
    </source>
</reference>
<dbReference type="PANTHER" id="PTHR33133:SF3">
    <property type="entry name" value="TRANSMEMBRANE PROTEIN"/>
    <property type="match status" value="1"/>
</dbReference>
<proteinExistence type="predicted"/>
<dbReference type="PANTHER" id="PTHR33133">
    <property type="entry name" value="OS08G0107100 PROTEIN-RELATED"/>
    <property type="match status" value="1"/>
</dbReference>
<accession>A0AAX6DUM6</accession>
<feature type="transmembrane region" description="Helical" evidence="1">
    <location>
        <begin position="48"/>
        <end position="68"/>
    </location>
</feature>
<evidence type="ECO:0000313" key="2">
    <source>
        <dbReference type="EMBL" id="KAJ6795436.1"/>
    </source>
</evidence>